<evidence type="ECO:0000313" key="1">
    <source>
        <dbReference type="EMBL" id="QHT86975.1"/>
    </source>
</evidence>
<proteinExistence type="predicted"/>
<protein>
    <submittedName>
        <fullName evidence="1">Uncharacterized protein</fullName>
    </submittedName>
</protein>
<dbReference type="SUPFAM" id="SSF52540">
    <property type="entry name" value="P-loop containing nucleoside triphosphate hydrolases"/>
    <property type="match status" value="1"/>
</dbReference>
<name>A0A6C0I3J6_9ZZZZ</name>
<dbReference type="EMBL" id="MN740079">
    <property type="protein sequence ID" value="QHT86975.1"/>
    <property type="molecule type" value="Genomic_DNA"/>
</dbReference>
<dbReference type="AlphaFoldDB" id="A0A6C0I3J6"/>
<dbReference type="InterPro" id="IPR027417">
    <property type="entry name" value="P-loop_NTPase"/>
</dbReference>
<sequence>MSSSPQRLAAAAAIVAILPPVPSWLTHAEEPDCVIYPNELENGQKVLTTFTDEESDIHRRWVVLLAFPQSGKTTTFLFVACEMLRLGKVCNVIIMCGNADIDLKNQLVEAKENFIQKAYDIYLEETIQYDSRTRRIFLQLAKSKISILFGAGLDSGACQVQNTLIIWDEAHYAQDRTNRPHKYLQGVNITADGNVSNLEGGRNNYVLTVSATPFSELSNVVHNNQSKRIVKMRPGVSYLGPRQFIERGSVIQFDHTERMNALKNAMRDSEVQHQGVPKYCVVRFIGDENVDECGLVAAEVGWDVKIFDSKSMTMRSMNDLSVAPVRNTLVVIRGKCRMGKKVPKMHISFVFESSIWSSTDVLLQALFARMFGYDANVDIKIYISDKIQISEVWRYIEMMEDIDDVQPVKILPKHAKNLTTTKIHAWDDTIPIILRTDDDAAHEDLGNDNRTAIIQKVKSAFNQMMYGEEGLDSIENYNSDEQTAEIARQISSAPVHNSESVDTKIFIRYISNNDDGRYYAEMPARMRNSIENRVPLNSGGLAGCGFESDNSDVVQINVWSFKTSQFHQSHGFKHGDIVIHARVPHMREEGEDVPVTTRLETFATHEEDGSEVRSNGSYSIQMPVATVYDVDAMKSYLTDVVRLSRSPDVEVQMPNYVTSNHDGVSRWVGITLSHEVLLSLQKGGDIYNHIKREFRVKLKLHKVRGREPIDFVNRGISRITKIEWI</sequence>
<reference evidence="1" key="1">
    <citation type="journal article" date="2020" name="Nature">
        <title>Giant virus diversity and host interactions through global metagenomics.</title>
        <authorList>
            <person name="Schulz F."/>
            <person name="Roux S."/>
            <person name="Paez-Espino D."/>
            <person name="Jungbluth S."/>
            <person name="Walsh D.A."/>
            <person name="Denef V.J."/>
            <person name="McMahon K.D."/>
            <person name="Konstantinidis K.T."/>
            <person name="Eloe-Fadrosh E.A."/>
            <person name="Kyrpides N.C."/>
            <person name="Woyke T."/>
        </authorList>
    </citation>
    <scope>NUCLEOTIDE SEQUENCE</scope>
    <source>
        <strain evidence="1">GVMAG-M-3300023184-18</strain>
    </source>
</reference>
<organism evidence="1">
    <name type="scientific">viral metagenome</name>
    <dbReference type="NCBI Taxonomy" id="1070528"/>
    <lineage>
        <taxon>unclassified sequences</taxon>
        <taxon>metagenomes</taxon>
        <taxon>organismal metagenomes</taxon>
    </lineage>
</organism>
<dbReference type="Gene3D" id="3.40.50.300">
    <property type="entry name" value="P-loop containing nucleotide triphosphate hydrolases"/>
    <property type="match status" value="1"/>
</dbReference>
<accession>A0A6C0I3J6</accession>